<feature type="region of interest" description="Disordered" evidence="9">
    <location>
        <begin position="169"/>
        <end position="219"/>
    </location>
</feature>
<comment type="pathway">
    <text evidence="1">Sulfur metabolism; glutathione biosynthesis; glutathione from L-cysteine and L-glutamate: step 1/2.</text>
</comment>
<dbReference type="InterPro" id="IPR036812">
    <property type="entry name" value="NAD(P)_OxRdtase_dom_sf"/>
</dbReference>
<evidence type="ECO:0000256" key="9">
    <source>
        <dbReference type="SAM" id="MobiDB-lite"/>
    </source>
</evidence>
<organism evidence="10 11">
    <name type="scientific">Coemansia spiralis</name>
    <dbReference type="NCBI Taxonomy" id="417178"/>
    <lineage>
        <taxon>Eukaryota</taxon>
        <taxon>Fungi</taxon>
        <taxon>Fungi incertae sedis</taxon>
        <taxon>Zoopagomycota</taxon>
        <taxon>Kickxellomycotina</taxon>
        <taxon>Kickxellomycetes</taxon>
        <taxon>Kickxellales</taxon>
        <taxon>Kickxellaceae</taxon>
        <taxon>Coemansia</taxon>
    </lineage>
</organism>
<comment type="caution">
    <text evidence="10">The sequence shown here is derived from an EMBL/GenBank/DDBJ whole genome shotgun (WGS) entry which is preliminary data.</text>
</comment>
<dbReference type="PANTHER" id="PTHR13295:SF4">
    <property type="entry name" value="GLUTAMATE--CYSTEINE LIGASE REGULATORY SUBUNIT"/>
    <property type="match status" value="1"/>
</dbReference>
<dbReference type="GO" id="GO:0017109">
    <property type="term" value="C:glutamate-cysteine ligase complex"/>
    <property type="evidence" value="ECO:0007669"/>
    <property type="project" value="TreeGrafter"/>
</dbReference>
<protein>
    <recommendedName>
        <fullName evidence="7">GCS light chain</fullName>
    </recommendedName>
    <alternativeName>
        <fullName evidence="5">Gamma-ECS regulatory subunit</fullName>
    </alternativeName>
    <alternativeName>
        <fullName evidence="8">Gamma-glutamylcysteine synthetase regulatory subunit</fullName>
    </alternativeName>
    <alternativeName>
        <fullName evidence="6">Glutamate--cysteine ligase modifier subunit</fullName>
    </alternativeName>
</protein>
<dbReference type="PANTHER" id="PTHR13295">
    <property type="entry name" value="GLUTAMATE CYSTEINE LIGASE REGULATORY SUBUNIT"/>
    <property type="match status" value="1"/>
</dbReference>
<evidence type="ECO:0000256" key="5">
    <source>
        <dbReference type="ARBA" id="ARBA00030406"/>
    </source>
</evidence>
<evidence type="ECO:0000256" key="3">
    <source>
        <dbReference type="ARBA" id="ARBA00011532"/>
    </source>
</evidence>
<dbReference type="GO" id="GO:0030234">
    <property type="term" value="F:enzyme regulator activity"/>
    <property type="evidence" value="ECO:0007669"/>
    <property type="project" value="TreeGrafter"/>
</dbReference>
<dbReference type="InterPro" id="IPR032963">
    <property type="entry name" value="Gclm"/>
</dbReference>
<feature type="compositionally biased region" description="Polar residues" evidence="9">
    <location>
        <begin position="188"/>
        <end position="213"/>
    </location>
</feature>
<gene>
    <name evidence="10" type="ORF">GGI25_001455</name>
</gene>
<dbReference type="SUPFAM" id="SSF51430">
    <property type="entry name" value="NAD(P)-linked oxidoreductase"/>
    <property type="match status" value="1"/>
</dbReference>
<evidence type="ECO:0000313" key="11">
    <source>
        <dbReference type="Proteomes" id="UP001151518"/>
    </source>
</evidence>
<dbReference type="GO" id="GO:0035226">
    <property type="term" value="F:glutamate-cysteine ligase catalytic subunit binding"/>
    <property type="evidence" value="ECO:0007669"/>
    <property type="project" value="InterPro"/>
</dbReference>
<evidence type="ECO:0000256" key="4">
    <source>
        <dbReference type="ARBA" id="ARBA00022684"/>
    </source>
</evidence>
<evidence type="ECO:0000256" key="8">
    <source>
        <dbReference type="ARBA" id="ARBA00032926"/>
    </source>
</evidence>
<evidence type="ECO:0000256" key="2">
    <source>
        <dbReference type="ARBA" id="ARBA00008612"/>
    </source>
</evidence>
<comment type="subunit">
    <text evidence="3">Heterodimer of a catalytic heavy chain and a regulatory light chain.</text>
</comment>
<proteinExistence type="inferred from homology"/>
<name>A0A9W8GCN7_9FUNG</name>
<dbReference type="Proteomes" id="UP001151518">
    <property type="component" value="Unassembled WGS sequence"/>
</dbReference>
<evidence type="ECO:0000256" key="7">
    <source>
        <dbReference type="ARBA" id="ARBA00031732"/>
    </source>
</evidence>
<evidence type="ECO:0000313" key="10">
    <source>
        <dbReference type="EMBL" id="KAJ2679532.1"/>
    </source>
</evidence>
<dbReference type="EMBL" id="JANBTW010000011">
    <property type="protein sequence ID" value="KAJ2679532.1"/>
    <property type="molecule type" value="Genomic_DNA"/>
</dbReference>
<dbReference type="OrthoDB" id="5596051at2759"/>
<accession>A0A9W8GCN7</accession>
<dbReference type="Gene3D" id="3.20.20.100">
    <property type="entry name" value="NADP-dependent oxidoreductase domain"/>
    <property type="match status" value="1"/>
</dbReference>
<feature type="region of interest" description="Disordered" evidence="9">
    <location>
        <begin position="391"/>
        <end position="412"/>
    </location>
</feature>
<evidence type="ECO:0000256" key="6">
    <source>
        <dbReference type="ARBA" id="ARBA00031154"/>
    </source>
</evidence>
<keyword evidence="4" id="KW-0317">Glutathione biosynthesis</keyword>
<evidence type="ECO:0000256" key="1">
    <source>
        <dbReference type="ARBA" id="ARBA00005006"/>
    </source>
</evidence>
<dbReference type="AlphaFoldDB" id="A0A9W8GCN7"/>
<sequence length="412" mass="45010">MGMTRRRQEITERVPTTPRKVVVYSDNLMTSDAARNTTAVESAKELVSSLADTLNTALVIYTSFRFDPELNMLEILDPYNSRNNIIVKGYKNYVVSVKLFVLSAATDTYNRPSPVYVRQAVASLQKQLGSVKIDELFVSFADISLAAATTDSPCLSSQATTANTVAAAAAETADEAKDQQSPPFGPPSASTADLPTTPDSANVSPFNDGSATPSAALLSSADDSSEMARYVKLWRAVNRLKATGEVAKIGLCDLSKSQLEDLCSKSAILPDMLQVHVGRPSDPTTPRNELENEPVFASDNKELLSKELREYAKAHSISVRTHTDSLDMLPEAAFQTLAADFKINERFPTTEVPRHGYKVDLMRPRWVANYSVFLKTRGLVANRGYIVMASSDSVSDPNRTSKPSYQYNNSSP</sequence>
<dbReference type="GO" id="GO:0006750">
    <property type="term" value="P:glutathione biosynthetic process"/>
    <property type="evidence" value="ECO:0007669"/>
    <property type="project" value="UniProtKB-KW"/>
</dbReference>
<reference evidence="10" key="1">
    <citation type="submission" date="2022-07" db="EMBL/GenBank/DDBJ databases">
        <title>Phylogenomic reconstructions and comparative analyses of Kickxellomycotina fungi.</title>
        <authorList>
            <person name="Reynolds N.K."/>
            <person name="Stajich J.E."/>
            <person name="Barry K."/>
            <person name="Grigoriev I.V."/>
            <person name="Crous P."/>
            <person name="Smith M.E."/>
        </authorList>
    </citation>
    <scope>NUCLEOTIDE SEQUENCE</scope>
    <source>
        <strain evidence="10">NRRL 3115</strain>
    </source>
</reference>
<comment type="similarity">
    <text evidence="2">Belongs to the aldo/keto reductase family. Glutamate--cysteine ligase light chain subfamily.</text>
</comment>